<accession>A0A556AU03</accession>
<dbReference type="RefSeq" id="WP_143947873.1">
    <property type="nucleotide sequence ID" value="NZ_BAABMB010000002.1"/>
</dbReference>
<dbReference type="OrthoDB" id="8874923at2"/>
<dbReference type="Pfam" id="PF13416">
    <property type="entry name" value="SBP_bac_8"/>
    <property type="match status" value="1"/>
</dbReference>
<evidence type="ECO:0000313" key="3">
    <source>
        <dbReference type="EMBL" id="TSH96423.1"/>
    </source>
</evidence>
<evidence type="ECO:0000256" key="1">
    <source>
        <dbReference type="ARBA" id="ARBA00022729"/>
    </source>
</evidence>
<comment type="caution">
    <text evidence="3">The sequence shown here is derived from an EMBL/GenBank/DDBJ whole genome shotgun (WGS) entry which is preliminary data.</text>
</comment>
<evidence type="ECO:0000313" key="4">
    <source>
        <dbReference type="Proteomes" id="UP000318405"/>
    </source>
</evidence>
<dbReference type="InterPro" id="IPR006059">
    <property type="entry name" value="SBP"/>
</dbReference>
<reference evidence="3 4" key="1">
    <citation type="submission" date="2019-07" db="EMBL/GenBank/DDBJ databases">
        <title>Qingshengfaniella alkalisoli gen. nov., sp. nov., isolated from saline soil.</title>
        <authorList>
            <person name="Xu L."/>
            <person name="Huang X.-X."/>
            <person name="Sun J.-Q."/>
        </authorList>
    </citation>
    <scope>NUCLEOTIDE SEQUENCE [LARGE SCALE GENOMIC DNA]</scope>
    <source>
        <strain evidence="3 4">DSM 27279</strain>
    </source>
</reference>
<feature type="signal peptide" evidence="2">
    <location>
        <begin position="1"/>
        <end position="20"/>
    </location>
</feature>
<protein>
    <submittedName>
        <fullName evidence="3">ABC transporter substrate-binding protein</fullName>
    </submittedName>
</protein>
<dbReference type="Proteomes" id="UP000318405">
    <property type="component" value="Unassembled WGS sequence"/>
</dbReference>
<organism evidence="3 4">
    <name type="scientific">Verticiella sediminum</name>
    <dbReference type="NCBI Taxonomy" id="1247510"/>
    <lineage>
        <taxon>Bacteria</taxon>
        <taxon>Pseudomonadati</taxon>
        <taxon>Pseudomonadota</taxon>
        <taxon>Betaproteobacteria</taxon>
        <taxon>Burkholderiales</taxon>
        <taxon>Alcaligenaceae</taxon>
        <taxon>Verticiella</taxon>
    </lineage>
</organism>
<feature type="chain" id="PRO_5021727834" evidence="2">
    <location>
        <begin position="21"/>
        <end position="354"/>
    </location>
</feature>
<dbReference type="CDD" id="cd13589">
    <property type="entry name" value="PBP2_polyamine_RpCGA009"/>
    <property type="match status" value="1"/>
</dbReference>
<dbReference type="SUPFAM" id="SSF53850">
    <property type="entry name" value="Periplasmic binding protein-like II"/>
    <property type="match status" value="1"/>
</dbReference>
<name>A0A556AU03_9BURK</name>
<keyword evidence="4" id="KW-1185">Reference proteome</keyword>
<proteinExistence type="predicted"/>
<gene>
    <name evidence="3" type="ORF">FOZ76_09300</name>
</gene>
<dbReference type="Gene3D" id="3.40.190.10">
    <property type="entry name" value="Periplasmic binding protein-like II"/>
    <property type="match status" value="2"/>
</dbReference>
<evidence type="ECO:0000256" key="2">
    <source>
        <dbReference type="SAM" id="SignalP"/>
    </source>
</evidence>
<keyword evidence="1 2" id="KW-0732">Signal</keyword>
<dbReference type="PANTHER" id="PTHR30222:SF2">
    <property type="entry name" value="ABC TRANSPORTER SUBSTRATE-BINDING PROTEIN"/>
    <property type="match status" value="1"/>
</dbReference>
<dbReference type="AlphaFoldDB" id="A0A556AU03"/>
<dbReference type="PROSITE" id="PS51318">
    <property type="entry name" value="TAT"/>
    <property type="match status" value="1"/>
</dbReference>
<sequence length="354" mass="38437">MTVVSRRTFLLSSAALVASAYVPAPSAQGRKSLTVVSWGGPYQRAQSQAVWRPAAKALGIELVEETYNGLADLRLRVRSNSVNWDVVSIGAGGAARASAEKLLEPLDYDVIDVSTFFPGYHGEHWVAGDLYSTALAWNTEVYKNAAPASWADFWDVERFPGHRAYRNQALGHLEPALMADGVAPQDVYTTLSTDEGLKRAIDKVARLKQHIAAFWGSGAQQAQLLNDGAVDMASAWTGQIAPLMKAGRPIAMTYAQGMLDADCYVVPLGAPHRELAMAFLNEASKAQYQAAFSMAMPYGAANEAAYGDGLIPAEVAATLPSSPENLAKQLRLDAEWWRDNQARAEKLYQEMISR</sequence>
<dbReference type="PANTHER" id="PTHR30222">
    <property type="entry name" value="SPERMIDINE/PUTRESCINE-BINDING PERIPLASMIC PROTEIN"/>
    <property type="match status" value="1"/>
</dbReference>
<dbReference type="EMBL" id="VLTJ01000016">
    <property type="protein sequence ID" value="TSH96423.1"/>
    <property type="molecule type" value="Genomic_DNA"/>
</dbReference>
<dbReference type="InterPro" id="IPR006311">
    <property type="entry name" value="TAT_signal"/>
</dbReference>